<reference evidence="1 2" key="1">
    <citation type="submission" date="2021-06" db="EMBL/GenBank/DDBJ databases">
        <title>Caerostris darwini draft genome.</title>
        <authorList>
            <person name="Kono N."/>
            <person name="Arakawa K."/>
        </authorList>
    </citation>
    <scope>NUCLEOTIDE SEQUENCE [LARGE SCALE GENOMIC DNA]</scope>
</reference>
<name>A0AAV4RS63_9ARAC</name>
<evidence type="ECO:0000313" key="2">
    <source>
        <dbReference type="Proteomes" id="UP001054837"/>
    </source>
</evidence>
<evidence type="ECO:0000313" key="1">
    <source>
        <dbReference type="EMBL" id="GIY22773.1"/>
    </source>
</evidence>
<organism evidence="1 2">
    <name type="scientific">Caerostris darwini</name>
    <dbReference type="NCBI Taxonomy" id="1538125"/>
    <lineage>
        <taxon>Eukaryota</taxon>
        <taxon>Metazoa</taxon>
        <taxon>Ecdysozoa</taxon>
        <taxon>Arthropoda</taxon>
        <taxon>Chelicerata</taxon>
        <taxon>Arachnida</taxon>
        <taxon>Araneae</taxon>
        <taxon>Araneomorphae</taxon>
        <taxon>Entelegynae</taxon>
        <taxon>Araneoidea</taxon>
        <taxon>Araneidae</taxon>
        <taxon>Caerostris</taxon>
    </lineage>
</organism>
<keyword evidence="2" id="KW-1185">Reference proteome</keyword>
<dbReference type="AlphaFoldDB" id="A0AAV4RS63"/>
<dbReference type="Proteomes" id="UP001054837">
    <property type="component" value="Unassembled WGS sequence"/>
</dbReference>
<sequence length="86" mass="9390">MAAFQSKPASGCASTCYNRSELMPLMRVLSTKASSGYQNHLALMNKKALNYSRPISITPSFDTEFIILGGTPFVTMLSGRPVERSL</sequence>
<gene>
    <name evidence="1" type="ORF">CDAR_84601</name>
</gene>
<protein>
    <submittedName>
        <fullName evidence="1">Uncharacterized protein</fullName>
    </submittedName>
</protein>
<comment type="caution">
    <text evidence="1">The sequence shown here is derived from an EMBL/GenBank/DDBJ whole genome shotgun (WGS) entry which is preliminary data.</text>
</comment>
<accession>A0AAV4RS63</accession>
<dbReference type="EMBL" id="BPLQ01006478">
    <property type="protein sequence ID" value="GIY22773.1"/>
    <property type="molecule type" value="Genomic_DNA"/>
</dbReference>
<proteinExistence type="predicted"/>